<sequence>MRKIVVLLTLFVVAVACKSPEARRPISSKTGSFIDQSVIRNKKLYAKEKSHFEKLMKANPDVEYVTSQNGFWYYYNEKVGDTLTKPQFGDIVNFDYDVKTIDGLTIYSKSDTKTQTYIMDKQELFTGLREGLKLMKTGETVTFMFPSQKAFGYYGDNNRIGMNVPLICKVTLNSITTPKTIN</sequence>
<dbReference type="STRING" id="1197477.IA57_01280"/>
<dbReference type="eggNOG" id="COG0544">
    <property type="taxonomic scope" value="Bacteria"/>
</dbReference>
<evidence type="ECO:0000256" key="2">
    <source>
        <dbReference type="ARBA" id="ARBA00023110"/>
    </source>
</evidence>
<dbReference type="PROSITE" id="PS51257">
    <property type="entry name" value="PROKAR_LIPOPROTEIN"/>
    <property type="match status" value="1"/>
</dbReference>
<dbReference type="OrthoDB" id="1093155at2"/>
<dbReference type="Proteomes" id="UP000028521">
    <property type="component" value="Unassembled WGS sequence"/>
</dbReference>
<protein>
    <recommendedName>
        <fullName evidence="4">Peptidyl-prolyl cis-trans isomerase</fullName>
        <ecNumber evidence="4">5.2.1.8</ecNumber>
    </recommendedName>
</protein>
<comment type="catalytic activity">
    <reaction evidence="1 3 4">
        <text>[protein]-peptidylproline (omega=180) = [protein]-peptidylproline (omega=0)</text>
        <dbReference type="Rhea" id="RHEA:16237"/>
        <dbReference type="Rhea" id="RHEA-COMP:10747"/>
        <dbReference type="Rhea" id="RHEA-COMP:10748"/>
        <dbReference type="ChEBI" id="CHEBI:83833"/>
        <dbReference type="ChEBI" id="CHEBI:83834"/>
        <dbReference type="EC" id="5.2.1.8"/>
    </reaction>
</comment>
<evidence type="ECO:0000256" key="3">
    <source>
        <dbReference type="PROSITE-ProRule" id="PRU00277"/>
    </source>
</evidence>
<dbReference type="Gene3D" id="3.10.50.40">
    <property type="match status" value="1"/>
</dbReference>
<dbReference type="EC" id="5.2.1.8" evidence="4"/>
<feature type="domain" description="PPIase FKBP-type" evidence="5">
    <location>
        <begin position="89"/>
        <end position="176"/>
    </location>
</feature>
<organism evidence="6 7">
    <name type="scientific">Mangrovimonas yunxiaonensis</name>
    <dbReference type="NCBI Taxonomy" id="1197477"/>
    <lineage>
        <taxon>Bacteria</taxon>
        <taxon>Pseudomonadati</taxon>
        <taxon>Bacteroidota</taxon>
        <taxon>Flavobacteriia</taxon>
        <taxon>Flavobacteriales</taxon>
        <taxon>Flavobacteriaceae</taxon>
        <taxon>Mangrovimonas</taxon>
    </lineage>
</organism>
<evidence type="ECO:0000256" key="1">
    <source>
        <dbReference type="ARBA" id="ARBA00000971"/>
    </source>
</evidence>
<dbReference type="GO" id="GO:0003755">
    <property type="term" value="F:peptidyl-prolyl cis-trans isomerase activity"/>
    <property type="evidence" value="ECO:0007669"/>
    <property type="project" value="UniProtKB-UniRule"/>
</dbReference>
<dbReference type="NCBIfam" id="TIGR03516">
    <property type="entry name" value="ppisom_GldI"/>
    <property type="match status" value="1"/>
</dbReference>
<proteinExistence type="inferred from homology"/>
<accession>A0A084TNL1</accession>
<comment type="caution">
    <text evidence="6">The sequence shown here is derived from an EMBL/GenBank/DDBJ whole genome shotgun (WGS) entry which is preliminary data.</text>
</comment>
<dbReference type="InterPro" id="IPR001179">
    <property type="entry name" value="PPIase_FKBP_dom"/>
</dbReference>
<name>A0A084TNL1_9FLAO</name>
<dbReference type="RefSeq" id="WP_036118213.1">
    <property type="nucleotide sequence ID" value="NZ_BMET01000002.1"/>
</dbReference>
<evidence type="ECO:0000313" key="6">
    <source>
        <dbReference type="EMBL" id="KFB02297.1"/>
    </source>
</evidence>
<evidence type="ECO:0000313" key="7">
    <source>
        <dbReference type="Proteomes" id="UP000028521"/>
    </source>
</evidence>
<dbReference type="SUPFAM" id="SSF54534">
    <property type="entry name" value="FKBP-like"/>
    <property type="match status" value="1"/>
</dbReference>
<keyword evidence="7" id="KW-1185">Reference proteome</keyword>
<dbReference type="Pfam" id="PF00254">
    <property type="entry name" value="FKBP_C"/>
    <property type="match status" value="1"/>
</dbReference>
<dbReference type="InterPro" id="IPR019869">
    <property type="entry name" value="Motility-assoc_PPIase_GldI"/>
</dbReference>
<dbReference type="AlphaFoldDB" id="A0A084TNL1"/>
<evidence type="ECO:0000256" key="4">
    <source>
        <dbReference type="RuleBase" id="RU003915"/>
    </source>
</evidence>
<reference evidence="7" key="2">
    <citation type="submission" date="2014-07" db="EMBL/GenBank/DDBJ databases">
        <title>Genome sequence of Mangrovimonas yunxiaonensis.</title>
        <authorList>
            <person name="Li Y."/>
            <person name="Zheng T."/>
        </authorList>
    </citation>
    <scope>NUCLEOTIDE SEQUENCE [LARGE SCALE GENOMIC DNA]</scope>
    <source>
        <strain evidence="7">LY01</strain>
    </source>
</reference>
<evidence type="ECO:0000259" key="5">
    <source>
        <dbReference type="PROSITE" id="PS50059"/>
    </source>
</evidence>
<comment type="similarity">
    <text evidence="4">Belongs to the FKBP-type PPIase family.</text>
</comment>
<dbReference type="PROSITE" id="PS50059">
    <property type="entry name" value="FKBP_PPIASE"/>
    <property type="match status" value="1"/>
</dbReference>
<keyword evidence="3 4" id="KW-0413">Isomerase</keyword>
<dbReference type="EMBL" id="JPFK01000002">
    <property type="protein sequence ID" value="KFB02297.1"/>
    <property type="molecule type" value="Genomic_DNA"/>
</dbReference>
<keyword evidence="2 3" id="KW-0697">Rotamase</keyword>
<gene>
    <name evidence="6" type="ORF">IA57_01280</name>
</gene>
<reference evidence="6 7" key="1">
    <citation type="journal article" date="2014" name="Genome Announc.">
        <title>Draft Genome Sequence of the Algicidal Bacterium Mangrovimonas yunxiaonensis Strain LY01.</title>
        <authorList>
            <person name="Li Y."/>
            <person name="Zhu H."/>
            <person name="Li C."/>
            <person name="Zhang H."/>
            <person name="Chen Z."/>
            <person name="Zheng W."/>
            <person name="Xu H."/>
            <person name="Zheng T."/>
        </authorList>
    </citation>
    <scope>NUCLEOTIDE SEQUENCE [LARGE SCALE GENOMIC DNA]</scope>
    <source>
        <strain evidence="6 7">LY01</strain>
    </source>
</reference>
<dbReference type="InterPro" id="IPR046357">
    <property type="entry name" value="PPIase_dom_sf"/>
</dbReference>